<gene>
    <name evidence="1" type="ORF">D6C84_01269</name>
</gene>
<reference evidence="1 2" key="1">
    <citation type="submission" date="2018-10" db="EMBL/GenBank/DDBJ databases">
        <title>Fifty Aureobasidium pullulans genomes reveal a recombining polyextremotolerant generalist.</title>
        <authorList>
            <person name="Gostincar C."/>
            <person name="Turk M."/>
            <person name="Zajc J."/>
            <person name="Gunde-Cimerman N."/>
        </authorList>
    </citation>
    <scope>NUCLEOTIDE SEQUENCE [LARGE SCALE GENOMIC DNA]</scope>
    <source>
        <strain evidence="1 2">EXF-3403</strain>
    </source>
</reference>
<sequence length="444" mass="50134">SSANPNSLQFKVCVIRTCARLSNPEQNRRVSASMNSPLVLISLPAELIARVADDSALSKHDLMRLRLTCRLLNFWATYSLAQQHLSKIGSLSNLQASAIRSHIRSIQLDHTRVHPDQVAILADAMVQAKQSGNDGYPKAKERFQGTSRRFVDELELEDSEEALQSLIVAFSALKTYDNPITLTSADTHLMGCDFSHTRITEFFGPYVHDEPKHTHLNSTMRMLLRAASSSGLHIECFQFPYWEPRESRALTQATPYIDVKICSKLEILKIEFESPLSKVETLPLQKFLAAVTHVKTFELNLLAEPGLDIVSIRETQFCQEILQSIAFGSLTSVELWNFGISQKALSMFLKKHSHTLQSLKIVGSSIFQGSWLIMLAWVGDQLPRLVDFHAESLYEMQDEDVEGDIETRELFPDKRYWKLTAHGNNECIRDEITKLLRDASNSGS</sequence>
<accession>A0A4S9Y7E1</accession>
<evidence type="ECO:0000313" key="2">
    <source>
        <dbReference type="Proteomes" id="UP000310039"/>
    </source>
</evidence>
<protein>
    <submittedName>
        <fullName evidence="1">Uncharacterized protein</fullName>
    </submittedName>
</protein>
<proteinExistence type="predicted"/>
<organism evidence="1 2">
    <name type="scientific">Aureobasidium pullulans</name>
    <name type="common">Black yeast</name>
    <name type="synonym">Pullularia pullulans</name>
    <dbReference type="NCBI Taxonomy" id="5580"/>
    <lineage>
        <taxon>Eukaryota</taxon>
        <taxon>Fungi</taxon>
        <taxon>Dikarya</taxon>
        <taxon>Ascomycota</taxon>
        <taxon>Pezizomycotina</taxon>
        <taxon>Dothideomycetes</taxon>
        <taxon>Dothideomycetidae</taxon>
        <taxon>Dothideales</taxon>
        <taxon>Saccotheciaceae</taxon>
        <taxon>Aureobasidium</taxon>
    </lineage>
</organism>
<comment type="caution">
    <text evidence="1">The sequence shown here is derived from an EMBL/GenBank/DDBJ whole genome shotgun (WGS) entry which is preliminary data.</text>
</comment>
<dbReference type="EMBL" id="QZBT01000010">
    <property type="protein sequence ID" value="THZ87985.1"/>
    <property type="molecule type" value="Genomic_DNA"/>
</dbReference>
<feature type="non-terminal residue" evidence="1">
    <location>
        <position position="1"/>
    </location>
</feature>
<name>A0A4S9Y7E1_AURPU</name>
<dbReference type="Proteomes" id="UP000310039">
    <property type="component" value="Unassembled WGS sequence"/>
</dbReference>
<evidence type="ECO:0000313" key="1">
    <source>
        <dbReference type="EMBL" id="THZ87985.1"/>
    </source>
</evidence>
<dbReference type="AlphaFoldDB" id="A0A4S9Y7E1"/>